<evidence type="ECO:0000259" key="1">
    <source>
        <dbReference type="Pfam" id="PF08818"/>
    </source>
</evidence>
<reference evidence="2 3" key="1">
    <citation type="submission" date="2019-03" db="EMBL/GenBank/DDBJ databases">
        <title>Arthrobacter sp. nov., an bacterium isolated from biocrust in Mu Us Desert.</title>
        <authorList>
            <person name="Lixiong L."/>
        </authorList>
    </citation>
    <scope>NUCLEOTIDE SEQUENCE [LARGE SCALE GENOMIC DNA]</scope>
    <source>
        <strain evidence="2 3">SLN-3</strain>
    </source>
</reference>
<proteinExistence type="predicted"/>
<organism evidence="2 3">
    <name type="scientific">Arthrobacter crusticola</name>
    <dbReference type="NCBI Taxonomy" id="2547960"/>
    <lineage>
        <taxon>Bacteria</taxon>
        <taxon>Bacillati</taxon>
        <taxon>Actinomycetota</taxon>
        <taxon>Actinomycetes</taxon>
        <taxon>Micrococcales</taxon>
        <taxon>Micrococcaceae</taxon>
        <taxon>Arthrobacter</taxon>
    </lineage>
</organism>
<dbReference type="Pfam" id="PF08818">
    <property type="entry name" value="DUF1801"/>
    <property type="match status" value="1"/>
</dbReference>
<sequence>MRDLHHPFKEVIGVLRSEILSLDPGITEQIKWKAPSFGFAGADRVTLNLRPTDRLQIVLHRGAKTRDDVVGFQFVDEAGLVQWLAPDRGTVSFTSADDAERKRGEFLRLVDRWMRV</sequence>
<dbReference type="InterPro" id="IPR014922">
    <property type="entry name" value="YdhG-like"/>
</dbReference>
<dbReference type="AlphaFoldDB" id="A0A4R5U0D1"/>
<dbReference type="OrthoDB" id="9811812at2"/>
<dbReference type="SUPFAM" id="SSF159888">
    <property type="entry name" value="YdhG-like"/>
    <property type="match status" value="1"/>
</dbReference>
<dbReference type="Proteomes" id="UP000295411">
    <property type="component" value="Unassembled WGS sequence"/>
</dbReference>
<accession>A0A4R5U0D1</accession>
<feature type="domain" description="YdhG-like" evidence="1">
    <location>
        <begin position="10"/>
        <end position="101"/>
    </location>
</feature>
<dbReference type="EMBL" id="SMTK01000002">
    <property type="protein sequence ID" value="TDK27019.1"/>
    <property type="molecule type" value="Genomic_DNA"/>
</dbReference>
<keyword evidence="3" id="KW-1185">Reference proteome</keyword>
<protein>
    <submittedName>
        <fullName evidence="2">DUF1801 domain-containing protein</fullName>
    </submittedName>
</protein>
<comment type="caution">
    <text evidence="2">The sequence shown here is derived from an EMBL/GenBank/DDBJ whole genome shotgun (WGS) entry which is preliminary data.</text>
</comment>
<evidence type="ECO:0000313" key="2">
    <source>
        <dbReference type="EMBL" id="TDK27019.1"/>
    </source>
</evidence>
<gene>
    <name evidence="2" type="ORF">E2F48_04125</name>
</gene>
<name>A0A4R5U0D1_9MICC</name>
<evidence type="ECO:0000313" key="3">
    <source>
        <dbReference type="Proteomes" id="UP000295411"/>
    </source>
</evidence>